<name>A0A0A9BKP1_ARUDO</name>
<proteinExistence type="predicted"/>
<dbReference type="AlphaFoldDB" id="A0A0A9BKP1"/>
<dbReference type="EMBL" id="GBRH01233954">
    <property type="protein sequence ID" value="JAD63941.1"/>
    <property type="molecule type" value="Transcribed_RNA"/>
</dbReference>
<accession>A0A0A9BKP1</accession>
<protein>
    <submittedName>
        <fullName evidence="1">Uncharacterized protein</fullName>
    </submittedName>
</protein>
<reference evidence="1" key="2">
    <citation type="journal article" date="2015" name="Data Brief">
        <title>Shoot transcriptome of the giant reed, Arundo donax.</title>
        <authorList>
            <person name="Barrero R.A."/>
            <person name="Guerrero F.D."/>
            <person name="Moolhuijzen P."/>
            <person name="Goolsby J.A."/>
            <person name="Tidwell J."/>
            <person name="Bellgard S.E."/>
            <person name="Bellgard M.I."/>
        </authorList>
    </citation>
    <scope>NUCLEOTIDE SEQUENCE</scope>
    <source>
        <tissue evidence="1">Shoot tissue taken approximately 20 cm above the soil surface</tissue>
    </source>
</reference>
<organism evidence="1">
    <name type="scientific">Arundo donax</name>
    <name type="common">Giant reed</name>
    <name type="synonym">Donax arundinaceus</name>
    <dbReference type="NCBI Taxonomy" id="35708"/>
    <lineage>
        <taxon>Eukaryota</taxon>
        <taxon>Viridiplantae</taxon>
        <taxon>Streptophyta</taxon>
        <taxon>Embryophyta</taxon>
        <taxon>Tracheophyta</taxon>
        <taxon>Spermatophyta</taxon>
        <taxon>Magnoliopsida</taxon>
        <taxon>Liliopsida</taxon>
        <taxon>Poales</taxon>
        <taxon>Poaceae</taxon>
        <taxon>PACMAD clade</taxon>
        <taxon>Arundinoideae</taxon>
        <taxon>Arundineae</taxon>
        <taxon>Arundo</taxon>
    </lineage>
</organism>
<sequence length="37" mass="4237">MAIDERKQKTKCILWNNRKHGGNGNPTALEHRTVTAF</sequence>
<reference evidence="1" key="1">
    <citation type="submission" date="2014-09" db="EMBL/GenBank/DDBJ databases">
        <authorList>
            <person name="Magalhaes I.L.F."/>
            <person name="Oliveira U."/>
            <person name="Santos F.R."/>
            <person name="Vidigal T.H.D.A."/>
            <person name="Brescovit A.D."/>
            <person name="Santos A.J."/>
        </authorList>
    </citation>
    <scope>NUCLEOTIDE SEQUENCE</scope>
    <source>
        <tissue evidence="1">Shoot tissue taken approximately 20 cm above the soil surface</tissue>
    </source>
</reference>
<evidence type="ECO:0000313" key="1">
    <source>
        <dbReference type="EMBL" id="JAD63941.1"/>
    </source>
</evidence>